<dbReference type="AlphaFoldDB" id="A0A4Q8LCF1"/>
<comment type="caution">
    <text evidence="1">The sequence shown here is derived from an EMBL/GenBank/DDBJ whole genome shotgun (WGS) entry which is preliminary data.</text>
</comment>
<dbReference type="RefSeq" id="WP_130550424.1">
    <property type="nucleotide sequence ID" value="NZ_SHMC01000002.1"/>
</dbReference>
<protein>
    <submittedName>
        <fullName evidence="1">Uncharacterized protein</fullName>
    </submittedName>
</protein>
<organism evidence="1 2">
    <name type="scientific">Pseudoxanthomonas winnipegensis</name>
    <dbReference type="NCBI Taxonomy" id="2480810"/>
    <lineage>
        <taxon>Bacteria</taxon>
        <taxon>Pseudomonadati</taxon>
        <taxon>Pseudomonadota</taxon>
        <taxon>Gammaproteobacteria</taxon>
        <taxon>Lysobacterales</taxon>
        <taxon>Lysobacteraceae</taxon>
        <taxon>Pseudoxanthomonas</taxon>
    </lineage>
</organism>
<gene>
    <name evidence="1" type="ORF">EA660_04770</name>
</gene>
<evidence type="ECO:0000313" key="1">
    <source>
        <dbReference type="EMBL" id="TAA26549.1"/>
    </source>
</evidence>
<accession>A0A4Q8LCF1</accession>
<name>A0A4Q8LCF1_9GAMM</name>
<proteinExistence type="predicted"/>
<dbReference type="Proteomes" id="UP000292627">
    <property type="component" value="Unassembled WGS sequence"/>
</dbReference>
<evidence type="ECO:0000313" key="2">
    <source>
        <dbReference type="Proteomes" id="UP000292627"/>
    </source>
</evidence>
<dbReference type="EMBL" id="SHMC01000002">
    <property type="protein sequence ID" value="TAA26549.1"/>
    <property type="molecule type" value="Genomic_DNA"/>
</dbReference>
<reference evidence="1 2" key="1">
    <citation type="submission" date="2019-02" db="EMBL/GenBank/DDBJ databases">
        <title>WGS of Pseudoxanthomonas species novum from clinical isolates.</title>
        <authorList>
            <person name="Bernier A.-M."/>
            <person name="Bernard K."/>
            <person name="Vachon A."/>
        </authorList>
    </citation>
    <scope>NUCLEOTIDE SEQUENCE [LARGE SCALE GENOMIC DNA]</scope>
    <source>
        <strain evidence="1 2">NML171200</strain>
    </source>
</reference>
<sequence>MAAPVELNTLVPGVLLRVSRDKHCLFASHVHAETQLVLMITSALPQQLRRAGANAVQLGTLLLLLAAGEVERLLAWRAEAFAKEVR</sequence>